<organism evidence="1 5">
    <name type="scientific">Bacteroides ovatus</name>
    <dbReference type="NCBI Taxonomy" id="28116"/>
    <lineage>
        <taxon>Bacteria</taxon>
        <taxon>Pseudomonadati</taxon>
        <taxon>Bacteroidota</taxon>
        <taxon>Bacteroidia</taxon>
        <taxon>Bacteroidales</taxon>
        <taxon>Bacteroidaceae</taxon>
        <taxon>Bacteroides</taxon>
    </lineage>
</organism>
<dbReference type="EMBL" id="CP041395">
    <property type="protein sequence ID" value="QDM08760.1"/>
    <property type="molecule type" value="Genomic_DNA"/>
</dbReference>
<dbReference type="EMBL" id="VWGP01000013">
    <property type="protein sequence ID" value="KAA4533098.1"/>
    <property type="molecule type" value="Genomic_DNA"/>
</dbReference>
<evidence type="ECO:0000313" key="4">
    <source>
        <dbReference type="Proteomes" id="UP000318823"/>
    </source>
</evidence>
<evidence type="ECO:0000313" key="5">
    <source>
        <dbReference type="Proteomes" id="UP000478493"/>
    </source>
</evidence>
<reference evidence="2" key="5">
    <citation type="submission" date="2022-10" db="EMBL/GenBank/DDBJ databases">
        <title>Human gut microbiome strain richness.</title>
        <authorList>
            <person name="Chen-Liaw A."/>
        </authorList>
    </citation>
    <scope>NUCLEOTIDE SEQUENCE</scope>
    <source>
        <strain evidence="2">RTP21484st1_H8_RTP21484_190118</strain>
    </source>
</reference>
<dbReference type="Proteomes" id="UP000478493">
    <property type="component" value="Unassembled WGS sequence"/>
</dbReference>
<reference evidence="1 5" key="3">
    <citation type="journal article" date="2019" name="Nat. Med.">
        <title>A library of human gut bacterial isolates paired with longitudinal multiomics data enables mechanistic microbiome research.</title>
        <authorList>
            <person name="Poyet M."/>
            <person name="Groussin M."/>
            <person name="Gibbons S.M."/>
            <person name="Avila-Pacheco J."/>
            <person name="Jiang X."/>
            <person name="Kearney S.M."/>
            <person name="Perrotta A.R."/>
            <person name="Berdy B."/>
            <person name="Zhao S."/>
            <person name="Lieberman T.D."/>
            <person name="Swanson P.K."/>
            <person name="Smith M."/>
            <person name="Roesemann S."/>
            <person name="Alexander J.E."/>
            <person name="Rich S.A."/>
            <person name="Livny J."/>
            <person name="Vlamakis H."/>
            <person name="Clish C."/>
            <person name="Bullock K."/>
            <person name="Deik A."/>
            <person name="Scott J."/>
            <person name="Pierce K.A."/>
            <person name="Xavier R.J."/>
            <person name="Alm E.J."/>
        </authorList>
    </citation>
    <scope>NUCLEOTIDE SEQUENCE [LARGE SCALE GENOMIC DNA]</scope>
    <source>
        <strain evidence="1 5">BIOML-A41</strain>
    </source>
</reference>
<reference evidence="3" key="2">
    <citation type="journal article" date="2018" name="Nature">
        <title>Human gut bacteria contain acquired interbacterial defence systems.</title>
        <authorList>
            <person name="Ross B.D."/>
            <person name="Verster A.J."/>
            <person name="Radey M.C."/>
            <person name="Schmidtke D.T."/>
            <person name="Pope C.E."/>
            <person name="Hoffman L.R."/>
            <person name="Hajjar A."/>
            <person name="Peterson S.B."/>
            <person name="Borenstein E."/>
            <person name="Mougous J."/>
        </authorList>
    </citation>
    <scope>NUCLEOTIDE SEQUENCE</scope>
    <source>
        <strain evidence="3">3725 D1 iv</strain>
    </source>
</reference>
<evidence type="ECO:0000313" key="2">
    <source>
        <dbReference type="EMBL" id="MDC7960362.1"/>
    </source>
</evidence>
<proteinExistence type="predicted"/>
<name>A0A413V4U0_BACOV</name>
<reference evidence="4" key="1">
    <citation type="journal article" date="2018" name="J. Anim. Genet.">
        <title>Acquired interbacterial defense systems protect against interspecies antagonism in the human gut microbiome.</title>
        <authorList>
            <person name="Ross B.D."/>
            <person name="Verster A.J."/>
            <person name="Radey M.C."/>
            <person name="Schmidtke D.T."/>
            <person name="Pope C.E."/>
            <person name="Hoffman L.R."/>
            <person name="Hajjar A."/>
            <person name="Peterson S.B."/>
            <person name="Borenstein E."/>
            <person name="Mougous J."/>
        </authorList>
    </citation>
    <scope>NUCLEOTIDE SEQUENCE [LARGE SCALE GENOMIC DNA]</scope>
    <source>
        <strain evidence="4">3725 D1 iv</strain>
    </source>
</reference>
<sequence length="209" mass="23720">MRTLTNTPLFGMFTSYVEGSELMPGNLPAAYDDFVGLLTNLPQDGDTVGQLRRLNYTRIELSFMRQTSDVLKEKRHVLYDVFIDKVLSLLDAEIEMLKECLRHYTDDAGMGMEIRPQGCKRKSALRWNGTDSDLIELVAALMAAGSVDCAEGKKLTIVDVIRVFEDAFNIKINALYTKRGKVFDRCTDSTPFIDSLRKSYIRMLDERLA</sequence>
<dbReference type="RefSeq" id="WP_011965502.1">
    <property type="nucleotide sequence ID" value="NZ_CACRTD010000049.1"/>
</dbReference>
<dbReference type="Proteomes" id="UP000318823">
    <property type="component" value="Chromosome"/>
</dbReference>
<dbReference type="InterPro" id="IPR018534">
    <property type="entry name" value="Tet_reg_excision_RteC"/>
</dbReference>
<dbReference type="EMBL" id="JAQQPO010000025">
    <property type="protein sequence ID" value="MDC7960362.1"/>
    <property type="molecule type" value="Genomic_DNA"/>
</dbReference>
<gene>
    <name evidence="3" type="ORF">DYI28_08515</name>
    <name evidence="1" type="ORF">F3B85_17240</name>
    <name evidence="2" type="ORF">PQ628_19375</name>
</gene>
<reference evidence="3" key="4">
    <citation type="submission" date="2019-07" db="EMBL/GenBank/DDBJ databases">
        <authorList>
            <person name="Ross B.D."/>
            <person name="Verster A.J."/>
            <person name="Radey M.C."/>
            <person name="Schmidtke D.T."/>
            <person name="Pope C.E."/>
            <person name="Hoffman L.R."/>
            <person name="Hajjar A."/>
            <person name="Peterson S.B."/>
            <person name="Borenstein E."/>
            <person name="Mougous J.D."/>
        </authorList>
    </citation>
    <scope>NUCLEOTIDE SEQUENCE</scope>
    <source>
        <strain evidence="3">3725 D1 iv</strain>
    </source>
</reference>
<accession>A0A413V4U0</accession>
<dbReference type="GeneID" id="5303141"/>
<dbReference type="Proteomes" id="UP001215078">
    <property type="component" value="Unassembled WGS sequence"/>
</dbReference>
<dbReference type="AlphaFoldDB" id="A0A413V4U0"/>
<evidence type="ECO:0000313" key="3">
    <source>
        <dbReference type="EMBL" id="QDM08760.1"/>
    </source>
</evidence>
<evidence type="ECO:0000313" key="1">
    <source>
        <dbReference type="EMBL" id="KAA4533098.1"/>
    </source>
</evidence>
<dbReference type="Pfam" id="PF09357">
    <property type="entry name" value="RteC"/>
    <property type="match status" value="1"/>
</dbReference>
<protein>
    <submittedName>
        <fullName evidence="2">RteC domain-containing protein</fullName>
    </submittedName>
    <submittedName>
        <fullName evidence="1">RteC protein</fullName>
    </submittedName>
</protein>